<evidence type="ECO:0000313" key="2">
    <source>
        <dbReference type="Proteomes" id="UP001432322"/>
    </source>
</evidence>
<accession>A0AAV5WWA0</accession>
<dbReference type="EMBL" id="BTSY01000006">
    <property type="protein sequence ID" value="GMT34047.1"/>
    <property type="molecule type" value="Genomic_DNA"/>
</dbReference>
<protein>
    <submittedName>
        <fullName evidence="1">Uncharacterized protein</fullName>
    </submittedName>
</protein>
<sequence>STALFFLHSPFSIAPIRKVALQKSGCGLCGLLKDDRENWEIKHKKPYKTEKERAVLGIALLEDQPYAGATKLIERGLVDPRIWLVVLTGQENNAPEFYNLLTEKNEQSPVFDSLKQKCLAFSKEPDLLTVLRKRGIPELFDKLVDKFGNSTETAKFAESARKPESGNIWTIGYLTRRMLADGAKALALAPAQILQVSSRSSHRVLTRLRCTILTTSSPRN</sequence>
<keyword evidence="2" id="KW-1185">Reference proteome</keyword>
<name>A0AAV5WWA0_9BILA</name>
<dbReference type="AlphaFoldDB" id="A0AAV5WWA0"/>
<dbReference type="Proteomes" id="UP001432322">
    <property type="component" value="Unassembled WGS sequence"/>
</dbReference>
<reference evidence="1" key="1">
    <citation type="submission" date="2023-10" db="EMBL/GenBank/DDBJ databases">
        <title>Genome assembly of Pristionchus species.</title>
        <authorList>
            <person name="Yoshida K."/>
            <person name="Sommer R.J."/>
        </authorList>
    </citation>
    <scope>NUCLEOTIDE SEQUENCE</scope>
    <source>
        <strain evidence="1">RS5133</strain>
    </source>
</reference>
<proteinExistence type="predicted"/>
<gene>
    <name evidence="1" type="ORF">PFISCL1PPCAC_25344</name>
</gene>
<comment type="caution">
    <text evidence="1">The sequence shown here is derived from an EMBL/GenBank/DDBJ whole genome shotgun (WGS) entry which is preliminary data.</text>
</comment>
<evidence type="ECO:0000313" key="1">
    <source>
        <dbReference type="EMBL" id="GMT34047.1"/>
    </source>
</evidence>
<feature type="non-terminal residue" evidence="1">
    <location>
        <position position="1"/>
    </location>
</feature>
<organism evidence="1 2">
    <name type="scientific">Pristionchus fissidentatus</name>
    <dbReference type="NCBI Taxonomy" id="1538716"/>
    <lineage>
        <taxon>Eukaryota</taxon>
        <taxon>Metazoa</taxon>
        <taxon>Ecdysozoa</taxon>
        <taxon>Nematoda</taxon>
        <taxon>Chromadorea</taxon>
        <taxon>Rhabditida</taxon>
        <taxon>Rhabditina</taxon>
        <taxon>Diplogasteromorpha</taxon>
        <taxon>Diplogasteroidea</taxon>
        <taxon>Neodiplogasteridae</taxon>
        <taxon>Pristionchus</taxon>
    </lineage>
</organism>